<evidence type="ECO:0000313" key="5">
    <source>
        <dbReference type="Proteomes" id="UP001589700"/>
    </source>
</evidence>
<evidence type="ECO:0000256" key="1">
    <source>
        <dbReference type="ARBA" id="ARBA00001933"/>
    </source>
</evidence>
<gene>
    <name evidence="4" type="ORF">ACFFVD_12490</name>
</gene>
<keyword evidence="2" id="KW-0663">Pyridoxal phosphate</keyword>
<dbReference type="GO" id="GO:0008838">
    <property type="term" value="F:diaminopropionate ammonia-lyase activity"/>
    <property type="evidence" value="ECO:0007669"/>
    <property type="project" value="UniProtKB-EC"/>
</dbReference>
<dbReference type="InterPro" id="IPR001926">
    <property type="entry name" value="TrpB-like_PALP"/>
</dbReference>
<keyword evidence="4" id="KW-0456">Lyase</keyword>
<sequence length="378" mass="38976">MSWFVNPAARTWHAPPLELESRSFHRALPGYVPTPLVELPSLAAELGVGRLLVKEEASRLGLPAFKILGASFAVARLLTVRLGESGALALDDLRERLDGSGLALAAATDGNHGRAVARVAALLGLRSVISVPVGVSTAATKAISAEGATVQLLDMSYDDVVKHVAESADEQTLVVQDTSWPGYTDIPNWIVDGYDTMLAEVDDQLAELGAEPPDLVVVPAGVGSLAHAVVAHYRRDGHRPAVLVAEPETAASVTAALGAGQVVSVPTGQTIMTGLNCGTVSEVAWPVLRDGLDASVAVTDTEARAAVLELADFGVDAGPCGAATLAAARGVLAIPERRATLGVTEHAVADDDVSGQRSADGLVVILLSTEARAANPKV</sequence>
<dbReference type="RefSeq" id="WP_182631604.1">
    <property type="nucleotide sequence ID" value="NZ_JAALDM010000066.1"/>
</dbReference>
<dbReference type="Gene3D" id="3.40.50.1100">
    <property type="match status" value="2"/>
</dbReference>
<accession>A0ABV5JSG4</accession>
<comment type="cofactor">
    <cofactor evidence="1">
        <name>pyridoxal 5'-phosphate</name>
        <dbReference type="ChEBI" id="CHEBI:597326"/>
    </cofactor>
</comment>
<feature type="domain" description="Tryptophan synthase beta chain-like PALP" evidence="3">
    <location>
        <begin position="29"/>
        <end position="328"/>
    </location>
</feature>
<dbReference type="NCBIfam" id="NF006058">
    <property type="entry name" value="PRK08206.1"/>
    <property type="match status" value="1"/>
</dbReference>
<keyword evidence="5" id="KW-1185">Reference proteome</keyword>
<name>A0ABV5JSG4_9ACTN</name>
<evidence type="ECO:0000259" key="3">
    <source>
        <dbReference type="Pfam" id="PF00291"/>
    </source>
</evidence>
<evidence type="ECO:0000313" key="4">
    <source>
        <dbReference type="EMBL" id="MFB9260623.1"/>
    </source>
</evidence>
<dbReference type="Proteomes" id="UP001589700">
    <property type="component" value="Unassembled WGS sequence"/>
</dbReference>
<organism evidence="4 5">
    <name type="scientific">Dietzia aerolata</name>
    <dbReference type="NCBI Taxonomy" id="595984"/>
    <lineage>
        <taxon>Bacteria</taxon>
        <taxon>Bacillati</taxon>
        <taxon>Actinomycetota</taxon>
        <taxon>Actinomycetes</taxon>
        <taxon>Mycobacteriales</taxon>
        <taxon>Dietziaceae</taxon>
        <taxon>Dietzia</taxon>
    </lineage>
</organism>
<comment type="caution">
    <text evidence="4">The sequence shown here is derived from an EMBL/GenBank/DDBJ whole genome shotgun (WGS) entry which is preliminary data.</text>
</comment>
<dbReference type="SUPFAM" id="SSF53686">
    <property type="entry name" value="Tryptophan synthase beta subunit-like PLP-dependent enzymes"/>
    <property type="match status" value="1"/>
</dbReference>
<dbReference type="EC" id="4.3.1.15" evidence="4"/>
<dbReference type="InterPro" id="IPR036052">
    <property type="entry name" value="TrpB-like_PALP_sf"/>
</dbReference>
<dbReference type="Pfam" id="PF00291">
    <property type="entry name" value="PALP"/>
    <property type="match status" value="1"/>
</dbReference>
<dbReference type="EMBL" id="JBHMDY010000006">
    <property type="protein sequence ID" value="MFB9260623.1"/>
    <property type="molecule type" value="Genomic_DNA"/>
</dbReference>
<reference evidence="4 5" key="1">
    <citation type="submission" date="2024-09" db="EMBL/GenBank/DDBJ databases">
        <authorList>
            <person name="Sun Q."/>
            <person name="Mori K."/>
        </authorList>
    </citation>
    <scope>NUCLEOTIDE SEQUENCE [LARGE SCALE GENOMIC DNA]</scope>
    <source>
        <strain evidence="4 5">CCM 7659</strain>
    </source>
</reference>
<protein>
    <submittedName>
        <fullName evidence="4">Diaminopropionate ammonia-lyase</fullName>
        <ecNumber evidence="4">4.3.1.15</ecNumber>
    </submittedName>
</protein>
<dbReference type="PANTHER" id="PTHR42937">
    <property type="match status" value="1"/>
</dbReference>
<proteinExistence type="predicted"/>
<dbReference type="PANTHER" id="PTHR42937:SF1">
    <property type="entry name" value="DIAMINOPROPIONATE AMMONIA-LYASE"/>
    <property type="match status" value="1"/>
</dbReference>
<evidence type="ECO:0000256" key="2">
    <source>
        <dbReference type="ARBA" id="ARBA00022898"/>
    </source>
</evidence>